<dbReference type="GO" id="GO:0003677">
    <property type="term" value="F:DNA binding"/>
    <property type="evidence" value="ECO:0007669"/>
    <property type="project" value="UniProtKB-KW"/>
</dbReference>
<keyword evidence="2" id="KW-0238">DNA-binding</keyword>
<proteinExistence type="predicted"/>
<dbReference type="SMART" id="SM00347">
    <property type="entry name" value="HTH_MARR"/>
    <property type="match status" value="1"/>
</dbReference>
<organism evidence="2 3">
    <name type="scientific">Kitasatospora kifunensis</name>
    <name type="common">Streptomyces kifunensis</name>
    <dbReference type="NCBI Taxonomy" id="58351"/>
    <lineage>
        <taxon>Bacteria</taxon>
        <taxon>Bacillati</taxon>
        <taxon>Actinomycetota</taxon>
        <taxon>Actinomycetes</taxon>
        <taxon>Kitasatosporales</taxon>
        <taxon>Streptomycetaceae</taxon>
        <taxon>Kitasatospora</taxon>
    </lineage>
</organism>
<keyword evidence="3" id="KW-1185">Reference proteome</keyword>
<dbReference type="PANTHER" id="PTHR39515:SF2">
    <property type="entry name" value="HTH-TYPE TRANSCRIPTIONAL REGULATOR RV0880"/>
    <property type="match status" value="1"/>
</dbReference>
<dbReference type="Pfam" id="PF01047">
    <property type="entry name" value="MarR"/>
    <property type="match status" value="1"/>
</dbReference>
<dbReference type="PROSITE" id="PS50995">
    <property type="entry name" value="HTH_MARR_2"/>
    <property type="match status" value="1"/>
</dbReference>
<sequence length="170" mass="18235">MPGNEAVPSAEADLDTANADAGDINAAHAQRLLHETAEELALSVGLLVRRLRAEATASGLTLSQEAVLKRLERDGSQTAADLARSEQVRPQSMLATVGALLAEGLIDRTPHPEDGRQLLIDLTEQARVLLRERRAAGRNKLAELLAAKLTCAEQQTLHQAAGLLRRLAED</sequence>
<dbReference type="Gene3D" id="1.10.10.10">
    <property type="entry name" value="Winged helix-like DNA-binding domain superfamily/Winged helix DNA-binding domain"/>
    <property type="match status" value="1"/>
</dbReference>
<evidence type="ECO:0000259" key="1">
    <source>
        <dbReference type="PROSITE" id="PS50995"/>
    </source>
</evidence>
<evidence type="ECO:0000313" key="3">
    <source>
        <dbReference type="Proteomes" id="UP000540506"/>
    </source>
</evidence>
<protein>
    <submittedName>
        <fullName evidence="2">DNA-binding MarR family transcriptional regulator</fullName>
    </submittedName>
</protein>
<dbReference type="SUPFAM" id="SSF46785">
    <property type="entry name" value="Winged helix' DNA-binding domain"/>
    <property type="match status" value="1"/>
</dbReference>
<comment type="caution">
    <text evidence="2">The sequence shown here is derived from an EMBL/GenBank/DDBJ whole genome shotgun (WGS) entry which is preliminary data.</text>
</comment>
<name>A0A7W7QYU3_KITKI</name>
<dbReference type="InterPro" id="IPR036390">
    <property type="entry name" value="WH_DNA-bd_sf"/>
</dbReference>
<dbReference type="InterPro" id="IPR052526">
    <property type="entry name" value="HTH-type_Bedaq_tolerance"/>
</dbReference>
<dbReference type="PANTHER" id="PTHR39515">
    <property type="entry name" value="CONSERVED PROTEIN"/>
    <property type="match status" value="1"/>
</dbReference>
<accession>A0A7W7QYU3</accession>
<feature type="domain" description="HTH marR-type" evidence="1">
    <location>
        <begin position="26"/>
        <end position="169"/>
    </location>
</feature>
<dbReference type="AlphaFoldDB" id="A0A7W7QYU3"/>
<dbReference type="Proteomes" id="UP000540506">
    <property type="component" value="Unassembled WGS sequence"/>
</dbReference>
<dbReference type="InterPro" id="IPR000835">
    <property type="entry name" value="HTH_MarR-typ"/>
</dbReference>
<dbReference type="RefSeq" id="WP_221521469.1">
    <property type="nucleotide sequence ID" value="NZ_JACHJV010000001.1"/>
</dbReference>
<dbReference type="InterPro" id="IPR036388">
    <property type="entry name" value="WH-like_DNA-bd_sf"/>
</dbReference>
<evidence type="ECO:0000313" key="2">
    <source>
        <dbReference type="EMBL" id="MBB4922115.1"/>
    </source>
</evidence>
<dbReference type="EMBL" id="JACHJV010000001">
    <property type="protein sequence ID" value="MBB4922115.1"/>
    <property type="molecule type" value="Genomic_DNA"/>
</dbReference>
<gene>
    <name evidence="2" type="ORF">FHR34_001108</name>
</gene>
<dbReference type="GO" id="GO:0003700">
    <property type="term" value="F:DNA-binding transcription factor activity"/>
    <property type="evidence" value="ECO:0007669"/>
    <property type="project" value="InterPro"/>
</dbReference>
<reference evidence="2 3" key="1">
    <citation type="submission" date="2020-08" db="EMBL/GenBank/DDBJ databases">
        <title>Sequencing the genomes of 1000 actinobacteria strains.</title>
        <authorList>
            <person name="Klenk H.-P."/>
        </authorList>
    </citation>
    <scope>NUCLEOTIDE SEQUENCE [LARGE SCALE GENOMIC DNA]</scope>
    <source>
        <strain evidence="2 3">DSM 41654</strain>
    </source>
</reference>